<dbReference type="PANTHER" id="PTHR23157:SF24">
    <property type="entry name" value="GOLGIN SUBFAMILY A MEMBER 1"/>
    <property type="match status" value="1"/>
</dbReference>
<feature type="coiled-coil region" evidence="2">
    <location>
        <begin position="352"/>
        <end position="463"/>
    </location>
</feature>
<evidence type="ECO:0000313" key="6">
    <source>
        <dbReference type="Proteomes" id="UP001177670"/>
    </source>
</evidence>
<feature type="region of interest" description="Disordered" evidence="3">
    <location>
        <begin position="759"/>
        <end position="790"/>
    </location>
</feature>
<accession>A0AA40KPB3</accession>
<feature type="compositionally biased region" description="Low complexity" evidence="3">
    <location>
        <begin position="182"/>
        <end position="196"/>
    </location>
</feature>
<feature type="compositionally biased region" description="Polar residues" evidence="3">
    <location>
        <begin position="779"/>
        <end position="789"/>
    </location>
</feature>
<evidence type="ECO:0000259" key="4">
    <source>
        <dbReference type="PROSITE" id="PS50913"/>
    </source>
</evidence>
<organism evidence="5 6">
    <name type="scientific">Melipona bicolor</name>
    <dbReference type="NCBI Taxonomy" id="60889"/>
    <lineage>
        <taxon>Eukaryota</taxon>
        <taxon>Metazoa</taxon>
        <taxon>Ecdysozoa</taxon>
        <taxon>Arthropoda</taxon>
        <taxon>Hexapoda</taxon>
        <taxon>Insecta</taxon>
        <taxon>Pterygota</taxon>
        <taxon>Neoptera</taxon>
        <taxon>Endopterygota</taxon>
        <taxon>Hymenoptera</taxon>
        <taxon>Apocrita</taxon>
        <taxon>Aculeata</taxon>
        <taxon>Apoidea</taxon>
        <taxon>Anthophila</taxon>
        <taxon>Apidae</taxon>
        <taxon>Melipona</taxon>
    </lineage>
</organism>
<reference evidence="5" key="1">
    <citation type="submission" date="2021-10" db="EMBL/GenBank/DDBJ databases">
        <title>Melipona bicolor Genome sequencing and assembly.</title>
        <authorList>
            <person name="Araujo N.S."/>
            <person name="Arias M.C."/>
        </authorList>
    </citation>
    <scope>NUCLEOTIDE SEQUENCE</scope>
    <source>
        <strain evidence="5">USP_2M_L1-L4_2017</strain>
        <tissue evidence="5">Whole body</tissue>
    </source>
</reference>
<evidence type="ECO:0000313" key="5">
    <source>
        <dbReference type="EMBL" id="KAK1127793.1"/>
    </source>
</evidence>
<dbReference type="PROSITE" id="PS50913">
    <property type="entry name" value="GRIP"/>
    <property type="match status" value="1"/>
</dbReference>
<comment type="caution">
    <text evidence="5">The sequence shown here is derived from an EMBL/GenBank/DDBJ whole genome shotgun (WGS) entry which is preliminary data.</text>
</comment>
<dbReference type="SMART" id="SM00755">
    <property type="entry name" value="Grip"/>
    <property type="match status" value="1"/>
</dbReference>
<keyword evidence="6" id="KW-1185">Reference proteome</keyword>
<dbReference type="Pfam" id="PF01465">
    <property type="entry name" value="GRIP"/>
    <property type="match status" value="1"/>
</dbReference>
<feature type="coiled-coil region" evidence="2">
    <location>
        <begin position="235"/>
        <end position="277"/>
    </location>
</feature>
<keyword evidence="1 2" id="KW-0175">Coiled coil</keyword>
<dbReference type="InterPro" id="IPR051952">
    <property type="entry name" value="Golgi-autophagy_related"/>
</dbReference>
<feature type="region of interest" description="Disordered" evidence="3">
    <location>
        <begin position="174"/>
        <end position="221"/>
    </location>
</feature>
<dbReference type="PANTHER" id="PTHR23157">
    <property type="entry name" value="GRIP AND COILED-COIL DOMAIN-CONTAINING PROTEIN 1"/>
    <property type="match status" value="1"/>
</dbReference>
<dbReference type="Proteomes" id="UP001177670">
    <property type="component" value="Unassembled WGS sequence"/>
</dbReference>
<gene>
    <name evidence="5" type="ORF">K0M31_003279</name>
</gene>
<evidence type="ECO:0000256" key="2">
    <source>
        <dbReference type="SAM" id="Coils"/>
    </source>
</evidence>
<dbReference type="EMBL" id="JAHYIQ010000011">
    <property type="protein sequence ID" value="KAK1127793.1"/>
    <property type="molecule type" value="Genomic_DNA"/>
</dbReference>
<dbReference type="Gene3D" id="1.10.220.60">
    <property type="entry name" value="GRIP domain"/>
    <property type="match status" value="1"/>
</dbReference>
<dbReference type="InterPro" id="IPR000237">
    <property type="entry name" value="GRIP_dom"/>
</dbReference>
<protein>
    <recommendedName>
        <fullName evidence="4">GRIP domain-containing protein</fullName>
    </recommendedName>
</protein>
<feature type="coiled-coil region" evidence="2">
    <location>
        <begin position="496"/>
        <end position="590"/>
    </location>
</feature>
<name>A0AA40KPB3_9HYME</name>
<evidence type="ECO:0000256" key="1">
    <source>
        <dbReference type="ARBA" id="ARBA00023054"/>
    </source>
</evidence>
<feature type="domain" description="GRIP" evidence="4">
    <location>
        <begin position="792"/>
        <end position="841"/>
    </location>
</feature>
<sequence length="867" mass="100293">MTDESPGETPRYCDLVKHRVLVGRFAFRAVSLKQGTLPTHICAYRASKASDYSSDWTVWQSSALNPTLCDACVKFRAASRVQERLKDDFRVGRSRDASVKNELLARCVFTPFPLTLLRRPRDRRYIDIDRWWLSHLAIVPIGGYRVMFATLKNKIREEIGSDVSTVVRNAGNVRGINSRHMSQTGSTSSISGSQISLDGSREENTASPSPPVSLKKDNNSDLKLSDNMQLSAKDVKRLESREDEWRKRLAKKEAELIKRMEKKEEEWKVKLVEKEKEWRKVVEKQEKEKCKLEEELRDVQSTKHSLELALKDAEEYKKKLYSFQEDAEQLEGFQTQEMAKIKHLLLAKEQEVEEKTHHLKAAIAEIDNLKSEVSRLRRYEDELNNVQDEMETLRHSTQRERAQLSCQLAQTEEEVRHLKDKVFVLEQRIALESNDQVTVDERVADLMRERALLERKLEEAHLHLSDIKTSWSGKISSLETQVGRLSRQAGEEGLERRRVEEESEKLKQRIKQLEAEIEVNNVVMATKDAKLLRMAEDIDEMATELKELRASVDDEVDEFKRQIESSSKQITRLKQDLEEAAAKLSTATSDLAHVRLALEGERMNNSSLHLEVARLREDLESERTASATLKVCLDKEKTEKDTALLRNAQVSQDIEMVKQENRRHEGENIELQNRVETLEHDLQSKSKEIEQTMTMLEETKQRMLELEEVEQNRKKMERSEKLLKTSLMDLEEQLNEKTKTIKVLQQRLTDMKKTLQRELRVPSSSLDSDAEPSAAILKPSSSKTVTARHNSTRDDDVNFKYLKHVLIKFLTSREYEALHLTRAVATLLHFSPEEERLLQETLEWKMSWFGTRPNLGFGQTAKAIPPS</sequence>
<evidence type="ECO:0000256" key="3">
    <source>
        <dbReference type="SAM" id="MobiDB-lite"/>
    </source>
</evidence>
<dbReference type="AlphaFoldDB" id="A0AA40KPB3"/>
<proteinExistence type="predicted"/>
<dbReference type="GO" id="GO:0005794">
    <property type="term" value="C:Golgi apparatus"/>
    <property type="evidence" value="ECO:0007669"/>
    <property type="project" value="TreeGrafter"/>
</dbReference>